<sequence length="148" mass="16765">MLDKVGEVAYRLNLPSSSRIHPVIHVSQLKKVVGVNTQVYKQLPSPLDILQIPFRVLQRRFCQQGPVAVSQVLVQWSGQPESLATWEDVDELKQRFPRSPTWGQAGFQGQGNVSTDDTTPEGPLAVAQRERRARQESKRYSSRDWVLS</sequence>
<dbReference type="EnsemblPlants" id="AVESA.00010b.r2.3CG0462980.1">
    <property type="protein sequence ID" value="AVESA.00010b.r2.3CG0462980.1.CDS.1"/>
    <property type="gene ID" value="AVESA.00010b.r2.3CG0462980"/>
</dbReference>
<evidence type="ECO:0000313" key="2">
    <source>
        <dbReference type="Proteomes" id="UP001732700"/>
    </source>
</evidence>
<name>A0ACD5VNY2_AVESA</name>
<evidence type="ECO:0000313" key="1">
    <source>
        <dbReference type="EnsemblPlants" id="AVESA.00010b.r2.3CG0462980.1.CDS.1"/>
    </source>
</evidence>
<reference evidence="1" key="1">
    <citation type="submission" date="2021-05" db="EMBL/GenBank/DDBJ databases">
        <authorList>
            <person name="Scholz U."/>
            <person name="Mascher M."/>
            <person name="Fiebig A."/>
        </authorList>
    </citation>
    <scope>NUCLEOTIDE SEQUENCE [LARGE SCALE GENOMIC DNA]</scope>
</reference>
<keyword evidence="2" id="KW-1185">Reference proteome</keyword>
<dbReference type="Proteomes" id="UP001732700">
    <property type="component" value="Chromosome 3C"/>
</dbReference>
<organism evidence="1 2">
    <name type="scientific">Avena sativa</name>
    <name type="common">Oat</name>
    <dbReference type="NCBI Taxonomy" id="4498"/>
    <lineage>
        <taxon>Eukaryota</taxon>
        <taxon>Viridiplantae</taxon>
        <taxon>Streptophyta</taxon>
        <taxon>Embryophyta</taxon>
        <taxon>Tracheophyta</taxon>
        <taxon>Spermatophyta</taxon>
        <taxon>Magnoliopsida</taxon>
        <taxon>Liliopsida</taxon>
        <taxon>Poales</taxon>
        <taxon>Poaceae</taxon>
        <taxon>BOP clade</taxon>
        <taxon>Pooideae</taxon>
        <taxon>Poodae</taxon>
        <taxon>Poeae</taxon>
        <taxon>Poeae Chloroplast Group 1 (Aveneae type)</taxon>
        <taxon>Aveninae</taxon>
        <taxon>Avena</taxon>
    </lineage>
</organism>
<accession>A0ACD5VNY2</accession>
<proteinExistence type="predicted"/>
<protein>
    <submittedName>
        <fullName evidence="1">Uncharacterized protein</fullName>
    </submittedName>
</protein>
<reference evidence="1" key="2">
    <citation type="submission" date="2025-09" db="UniProtKB">
        <authorList>
            <consortium name="EnsemblPlants"/>
        </authorList>
    </citation>
    <scope>IDENTIFICATION</scope>
</reference>